<dbReference type="SUPFAM" id="SSF88659">
    <property type="entry name" value="Sigma3 and sigma4 domains of RNA polymerase sigma factors"/>
    <property type="match status" value="1"/>
</dbReference>
<dbReference type="PANTHER" id="PTHR43133">
    <property type="entry name" value="RNA POLYMERASE ECF-TYPE SIGMA FACTO"/>
    <property type="match status" value="1"/>
</dbReference>
<dbReference type="Proteomes" id="UP000286931">
    <property type="component" value="Unassembled WGS sequence"/>
</dbReference>
<evidence type="ECO:0000256" key="6">
    <source>
        <dbReference type="SAM" id="MobiDB-lite"/>
    </source>
</evidence>
<dbReference type="NCBIfam" id="TIGR02937">
    <property type="entry name" value="sigma70-ECF"/>
    <property type="match status" value="1"/>
</dbReference>
<dbReference type="CDD" id="cd06171">
    <property type="entry name" value="Sigma70_r4"/>
    <property type="match status" value="1"/>
</dbReference>
<dbReference type="Gene3D" id="1.10.1740.10">
    <property type="match status" value="1"/>
</dbReference>
<organism evidence="8 9">
    <name type="scientific">Embleya hyalina</name>
    <dbReference type="NCBI Taxonomy" id="516124"/>
    <lineage>
        <taxon>Bacteria</taxon>
        <taxon>Bacillati</taxon>
        <taxon>Actinomycetota</taxon>
        <taxon>Actinomycetes</taxon>
        <taxon>Kitasatosporales</taxon>
        <taxon>Streptomycetaceae</taxon>
        <taxon>Embleya</taxon>
    </lineage>
</organism>
<evidence type="ECO:0000256" key="5">
    <source>
        <dbReference type="ARBA" id="ARBA00023163"/>
    </source>
</evidence>
<name>A0A401YIQ2_9ACTN</name>
<dbReference type="GO" id="GO:0006352">
    <property type="term" value="P:DNA-templated transcription initiation"/>
    <property type="evidence" value="ECO:0007669"/>
    <property type="project" value="InterPro"/>
</dbReference>
<dbReference type="InterPro" id="IPR039425">
    <property type="entry name" value="RNA_pol_sigma-70-like"/>
</dbReference>
<keyword evidence="2" id="KW-0805">Transcription regulation</keyword>
<dbReference type="PANTHER" id="PTHR43133:SF50">
    <property type="entry name" value="ECF RNA POLYMERASE SIGMA FACTOR SIGM"/>
    <property type="match status" value="1"/>
</dbReference>
<dbReference type="RefSeq" id="WP_126636624.1">
    <property type="nucleotide sequence ID" value="NZ_BIFH01000015.1"/>
</dbReference>
<dbReference type="GO" id="GO:0016987">
    <property type="term" value="F:sigma factor activity"/>
    <property type="evidence" value="ECO:0007669"/>
    <property type="project" value="UniProtKB-KW"/>
</dbReference>
<dbReference type="Gene3D" id="1.10.10.10">
    <property type="entry name" value="Winged helix-like DNA-binding domain superfamily/Winged helix DNA-binding domain"/>
    <property type="match status" value="1"/>
</dbReference>
<proteinExistence type="inferred from homology"/>
<keyword evidence="5" id="KW-0804">Transcription</keyword>
<accession>A0A401YIQ2</accession>
<dbReference type="InterPro" id="IPR013325">
    <property type="entry name" value="RNA_pol_sigma_r2"/>
</dbReference>
<comment type="caution">
    <text evidence="8">The sequence shown here is derived from an EMBL/GenBank/DDBJ whole genome shotgun (WGS) entry which is preliminary data.</text>
</comment>
<dbReference type="InterPro" id="IPR036388">
    <property type="entry name" value="WH-like_DNA-bd_sf"/>
</dbReference>
<dbReference type="InterPro" id="IPR007630">
    <property type="entry name" value="RNA_pol_sigma70_r4"/>
</dbReference>
<evidence type="ECO:0000256" key="4">
    <source>
        <dbReference type="ARBA" id="ARBA00023125"/>
    </source>
</evidence>
<evidence type="ECO:0000259" key="7">
    <source>
        <dbReference type="Pfam" id="PF04545"/>
    </source>
</evidence>
<dbReference type="EMBL" id="BIFH01000015">
    <property type="protein sequence ID" value="GCD94473.1"/>
    <property type="molecule type" value="Genomic_DNA"/>
</dbReference>
<dbReference type="InterPro" id="IPR014325">
    <property type="entry name" value="RNA_pol_sigma-E_actinobac"/>
</dbReference>
<evidence type="ECO:0000256" key="2">
    <source>
        <dbReference type="ARBA" id="ARBA00023015"/>
    </source>
</evidence>
<gene>
    <name evidence="8" type="ORF">EHYA_02142</name>
</gene>
<dbReference type="OrthoDB" id="3785047at2"/>
<dbReference type="SUPFAM" id="SSF88946">
    <property type="entry name" value="Sigma2 domain of RNA polymerase sigma factors"/>
    <property type="match status" value="1"/>
</dbReference>
<evidence type="ECO:0000313" key="8">
    <source>
        <dbReference type="EMBL" id="GCD94473.1"/>
    </source>
</evidence>
<dbReference type="NCBIfam" id="TIGR02983">
    <property type="entry name" value="SigE-fam_strep"/>
    <property type="match status" value="1"/>
</dbReference>
<reference evidence="8 9" key="1">
    <citation type="submission" date="2018-12" db="EMBL/GenBank/DDBJ databases">
        <title>Draft genome sequence of Embleya hyalina NBRC 13850T.</title>
        <authorList>
            <person name="Komaki H."/>
            <person name="Hosoyama A."/>
            <person name="Kimura A."/>
            <person name="Ichikawa N."/>
            <person name="Tamura T."/>
        </authorList>
    </citation>
    <scope>NUCLEOTIDE SEQUENCE [LARGE SCALE GENOMIC DNA]</scope>
    <source>
        <strain evidence="8 9">NBRC 13850</strain>
    </source>
</reference>
<evidence type="ECO:0000256" key="1">
    <source>
        <dbReference type="ARBA" id="ARBA00010641"/>
    </source>
</evidence>
<feature type="domain" description="RNA polymerase sigma-70 region 4" evidence="7">
    <location>
        <begin position="109"/>
        <end position="157"/>
    </location>
</feature>
<keyword evidence="3" id="KW-0731">Sigma factor</keyword>
<dbReference type="GO" id="GO:0003677">
    <property type="term" value="F:DNA binding"/>
    <property type="evidence" value="ECO:0007669"/>
    <property type="project" value="UniProtKB-KW"/>
</dbReference>
<dbReference type="AlphaFoldDB" id="A0A401YIQ2"/>
<dbReference type="InterPro" id="IPR014284">
    <property type="entry name" value="RNA_pol_sigma-70_dom"/>
</dbReference>
<sequence length="171" mass="19321">MAGGSDADFREFAATHSRRLFRTACLLTSGDWHGAEDLLQETLGKLYPKWRRIGRMEWPFAYAHTTLVRTYLEQQRRKSSGERATDNVPERAARPTGDPELRLTLLDGLAELAPGDRAVLVLRYWEDRSVEQVAEMLHLSAGAVRVRSHRALDRLRAVLGDQLPGLALDRS</sequence>
<protein>
    <submittedName>
        <fullName evidence="8">RNA polymerase sigma24 factor</fullName>
    </submittedName>
</protein>
<evidence type="ECO:0000256" key="3">
    <source>
        <dbReference type="ARBA" id="ARBA00023082"/>
    </source>
</evidence>
<dbReference type="Pfam" id="PF04545">
    <property type="entry name" value="Sigma70_r4"/>
    <property type="match status" value="1"/>
</dbReference>
<comment type="similarity">
    <text evidence="1">Belongs to the sigma-70 factor family. ECF subfamily.</text>
</comment>
<dbReference type="InterPro" id="IPR013324">
    <property type="entry name" value="RNA_pol_sigma_r3/r4-like"/>
</dbReference>
<keyword evidence="4" id="KW-0238">DNA-binding</keyword>
<evidence type="ECO:0000313" key="9">
    <source>
        <dbReference type="Proteomes" id="UP000286931"/>
    </source>
</evidence>
<keyword evidence="9" id="KW-1185">Reference proteome</keyword>
<feature type="region of interest" description="Disordered" evidence="6">
    <location>
        <begin position="74"/>
        <end position="97"/>
    </location>
</feature>